<dbReference type="Proteomes" id="UP000253562">
    <property type="component" value="Unassembled WGS sequence"/>
</dbReference>
<evidence type="ECO:0000313" key="3">
    <source>
        <dbReference type="Proteomes" id="UP000253562"/>
    </source>
</evidence>
<dbReference type="RefSeq" id="WP_114366960.1">
    <property type="nucleotide sequence ID" value="NZ_QPEX01000010.1"/>
</dbReference>
<accession>A0A368KU95</accession>
<comment type="caution">
    <text evidence="2">The sequence shown here is derived from an EMBL/GenBank/DDBJ whole genome shotgun (WGS) entry which is preliminary data.</text>
</comment>
<feature type="region of interest" description="Disordered" evidence="1">
    <location>
        <begin position="151"/>
        <end position="176"/>
    </location>
</feature>
<protein>
    <submittedName>
        <fullName evidence="2">Uncharacterized protein</fullName>
    </submittedName>
</protein>
<evidence type="ECO:0000313" key="2">
    <source>
        <dbReference type="EMBL" id="RCS53896.1"/>
    </source>
</evidence>
<organism evidence="2 3">
    <name type="scientific">Bremerella cremea</name>
    <dbReference type="NCBI Taxonomy" id="1031537"/>
    <lineage>
        <taxon>Bacteria</taxon>
        <taxon>Pseudomonadati</taxon>
        <taxon>Planctomycetota</taxon>
        <taxon>Planctomycetia</taxon>
        <taxon>Pirellulales</taxon>
        <taxon>Pirellulaceae</taxon>
        <taxon>Bremerella</taxon>
    </lineage>
</organism>
<feature type="compositionally biased region" description="Basic residues" evidence="1">
    <location>
        <begin position="167"/>
        <end position="176"/>
    </location>
</feature>
<reference evidence="2 3" key="1">
    <citation type="submission" date="2018-07" db="EMBL/GenBank/DDBJ databases">
        <title>Comparative genomes isolates from brazilian mangrove.</title>
        <authorList>
            <person name="De Araujo J.E."/>
            <person name="Taketani R.G."/>
            <person name="Silva M.C.P."/>
            <person name="Lourenco M.V."/>
            <person name="Oliveira V.M."/>
            <person name="Andreote F.D."/>
        </authorList>
    </citation>
    <scope>NUCLEOTIDE SEQUENCE [LARGE SCALE GENOMIC DNA]</scope>
    <source>
        <strain evidence="2 3">HEX PRIS-MGV</strain>
    </source>
</reference>
<dbReference type="AlphaFoldDB" id="A0A368KU95"/>
<evidence type="ECO:0000256" key="1">
    <source>
        <dbReference type="SAM" id="MobiDB-lite"/>
    </source>
</evidence>
<feature type="region of interest" description="Disordered" evidence="1">
    <location>
        <begin position="1"/>
        <end position="21"/>
    </location>
</feature>
<sequence>MGDISGRGIAKTSANRSSKRRRLNEKNLNLQVYPRFAERTPVGQMGVGKSKPIWRAGRKDQATGIEVRLAADGLAQAERFGTTIWERKDTIRTFTDIVLMFVLLGRAALRMCVLMSTSTGHEMGVSVSASGNMFVLVGNAFVDVMSATTGHGVPKHRKHGQNGCGRGHVRNPSKSL</sequence>
<proteinExistence type="predicted"/>
<name>A0A368KU95_9BACT</name>
<dbReference type="EMBL" id="QPEX01000010">
    <property type="protein sequence ID" value="RCS53896.1"/>
    <property type="molecule type" value="Genomic_DNA"/>
</dbReference>
<gene>
    <name evidence="2" type="ORF">DTL42_01635</name>
</gene>